<dbReference type="Proteomes" id="UP000498740">
    <property type="component" value="Unassembled WGS sequence"/>
</dbReference>
<dbReference type="EMBL" id="BLWD01000001">
    <property type="protein sequence ID" value="GFN06606.1"/>
    <property type="molecule type" value="Genomic_DNA"/>
</dbReference>
<accession>A0A7J0CVQ0</accession>
<proteinExistence type="predicted"/>
<organism evidence="1 2">
    <name type="scientific">Streptomyces microflavus</name>
    <name type="common">Streptomyces lipmanii</name>
    <dbReference type="NCBI Taxonomy" id="1919"/>
    <lineage>
        <taxon>Bacteria</taxon>
        <taxon>Bacillati</taxon>
        <taxon>Actinomycetota</taxon>
        <taxon>Actinomycetes</taxon>
        <taxon>Kitasatosporales</taxon>
        <taxon>Streptomycetaceae</taxon>
        <taxon>Streptomyces</taxon>
    </lineage>
</organism>
<gene>
    <name evidence="1" type="ORF">Smic_51620</name>
</gene>
<sequence length="103" mass="9359">MEADAGGVAGVGVLPHLVDGDAVQPVLQVRADGDVGCRDGQAEVAGGDLLGELGQGLLAGGAVDADALAGVAGGEDVSGGFPAAVLALVDGSVAVGAGAGAAG</sequence>
<comment type="caution">
    <text evidence="1">The sequence shown here is derived from an EMBL/GenBank/DDBJ whole genome shotgun (WGS) entry which is preliminary data.</text>
</comment>
<evidence type="ECO:0000313" key="2">
    <source>
        <dbReference type="Proteomes" id="UP000498740"/>
    </source>
</evidence>
<protein>
    <submittedName>
        <fullName evidence="1">Uncharacterized protein</fullName>
    </submittedName>
</protein>
<evidence type="ECO:0000313" key="1">
    <source>
        <dbReference type="EMBL" id="GFN06606.1"/>
    </source>
</evidence>
<name>A0A7J0CVQ0_STRMI</name>
<reference evidence="1 2" key="1">
    <citation type="submission" date="2020-05" db="EMBL/GenBank/DDBJ databases">
        <title>Whole genome shotgun sequence of Streptomyces microflavus NBRC 13062.</title>
        <authorList>
            <person name="Komaki H."/>
            <person name="Tamura T."/>
        </authorList>
    </citation>
    <scope>NUCLEOTIDE SEQUENCE [LARGE SCALE GENOMIC DNA]</scope>
    <source>
        <strain evidence="1 2">NBRC 13062</strain>
    </source>
</reference>
<dbReference type="AlphaFoldDB" id="A0A7J0CVQ0"/>